<protein>
    <recommendedName>
        <fullName evidence="4">DUF839 domain-containing protein</fullName>
    </recommendedName>
</protein>
<sequence length="506" mass="52509">MKEQKQVSRRSFLAMLGTGAAALAAASTGLDSFIGKASAATWTPKPTALPFPALQPVTTDYLLAADGYTIDVLAHHGDSLRGTAQLGVGGGYVGFRPGTDASTGLVWVNHTALPNHAADNRGVSVMGVKRTANGSWSLDKENPAARRLTASERVQLTGKAKGSKAVHGASVTQGIWSNGSGGATLWGTAFVGEQTNDTQAAQTGMPPSSYGWLAEFDPSDSSFKPRKHSALGRFAHGHAVTTLSKNGRVVVYMGGQHALYKFVSSGQYHAGNGTANSSLLEEGTLYAADLGKGNWIALNASAIAPILADRTFKVPAGVTWLREDLIDMLQDEASVLTNAHEAALVLGATRLENATGIALHPADGSLFITQTGNAEAGNGFGSIMRLVEQQDDAASLSFEADLTTAGGRQAGFSSPNSALFDDAGRLWLSTAIPASRLNEGSYAAFGNNAIYALSPSGETFAKAESFAYAPANATLASVAFGAGDTLFTVVQQQNEPSSSVVAIRKK</sequence>
<reference evidence="2 3" key="1">
    <citation type="submission" date="2020-08" db="EMBL/GenBank/DDBJ databases">
        <title>Genomic Encyclopedia of Type Strains, Phase III (KMG-III): the genomes of soil and plant-associated and newly described type strains.</title>
        <authorList>
            <person name="Whitman W."/>
        </authorList>
    </citation>
    <scope>NUCLEOTIDE SEQUENCE [LARGE SCALE GENOMIC DNA]</scope>
    <source>
        <strain evidence="2 3">CECT 5862</strain>
    </source>
</reference>
<name>A0A7W5FP52_9BACL</name>
<feature type="chain" id="PRO_5039081275" description="DUF839 domain-containing protein" evidence="1">
    <location>
        <begin position="25"/>
        <end position="506"/>
    </location>
</feature>
<dbReference type="PANTHER" id="PTHR35399:SF2">
    <property type="entry name" value="DUF839 DOMAIN-CONTAINING PROTEIN"/>
    <property type="match status" value="1"/>
</dbReference>
<evidence type="ECO:0008006" key="4">
    <source>
        <dbReference type="Google" id="ProtNLM"/>
    </source>
</evidence>
<dbReference type="Pfam" id="PF05787">
    <property type="entry name" value="PhoX"/>
    <property type="match status" value="1"/>
</dbReference>
<evidence type="ECO:0000313" key="2">
    <source>
        <dbReference type="EMBL" id="MBB3112001.1"/>
    </source>
</evidence>
<dbReference type="AlphaFoldDB" id="A0A7W5FP52"/>
<dbReference type="PANTHER" id="PTHR35399">
    <property type="entry name" value="SLR8030 PROTEIN"/>
    <property type="match status" value="1"/>
</dbReference>
<feature type="signal peptide" evidence="1">
    <location>
        <begin position="1"/>
        <end position="24"/>
    </location>
</feature>
<keyword evidence="1" id="KW-0732">Signal</keyword>
<accession>A0A7W5FP52</accession>
<dbReference type="InterPro" id="IPR006311">
    <property type="entry name" value="TAT_signal"/>
</dbReference>
<dbReference type="RefSeq" id="WP_183601872.1">
    <property type="nucleotide sequence ID" value="NZ_JACHXK010000010.1"/>
</dbReference>
<keyword evidence="3" id="KW-1185">Reference proteome</keyword>
<dbReference type="Proteomes" id="UP000570361">
    <property type="component" value="Unassembled WGS sequence"/>
</dbReference>
<evidence type="ECO:0000313" key="3">
    <source>
        <dbReference type="Proteomes" id="UP000570361"/>
    </source>
</evidence>
<dbReference type="EMBL" id="JACHXK010000010">
    <property type="protein sequence ID" value="MBB3112001.1"/>
    <property type="molecule type" value="Genomic_DNA"/>
</dbReference>
<evidence type="ECO:0000256" key="1">
    <source>
        <dbReference type="SAM" id="SignalP"/>
    </source>
</evidence>
<dbReference type="SUPFAM" id="SSF101898">
    <property type="entry name" value="NHL repeat"/>
    <property type="match status" value="1"/>
</dbReference>
<gene>
    <name evidence="2" type="ORF">FHS18_004079</name>
</gene>
<comment type="caution">
    <text evidence="2">The sequence shown here is derived from an EMBL/GenBank/DDBJ whole genome shotgun (WGS) entry which is preliminary data.</text>
</comment>
<proteinExistence type="predicted"/>
<organism evidence="2 3">
    <name type="scientific">Paenibacillus phyllosphaerae</name>
    <dbReference type="NCBI Taxonomy" id="274593"/>
    <lineage>
        <taxon>Bacteria</taxon>
        <taxon>Bacillati</taxon>
        <taxon>Bacillota</taxon>
        <taxon>Bacilli</taxon>
        <taxon>Bacillales</taxon>
        <taxon>Paenibacillaceae</taxon>
        <taxon>Paenibacillus</taxon>
    </lineage>
</organism>
<dbReference type="InterPro" id="IPR008557">
    <property type="entry name" value="PhoX"/>
</dbReference>
<dbReference type="PROSITE" id="PS51318">
    <property type="entry name" value="TAT"/>
    <property type="match status" value="1"/>
</dbReference>